<gene>
    <name evidence="2" type="ORF">WMY93_004035</name>
</gene>
<protein>
    <submittedName>
        <fullName evidence="2">Uncharacterized protein</fullName>
    </submittedName>
</protein>
<keyword evidence="3" id="KW-1185">Reference proteome</keyword>
<evidence type="ECO:0000256" key="1">
    <source>
        <dbReference type="SAM" id="MobiDB-lite"/>
    </source>
</evidence>
<sequence>MRVGQIEEHKTSKAFGHAVICLNREEYAWLNSLAAAKCCGTDFEFVFHTEAGRQIEKANRLINLAWTDFGQKGSISFNQIRSSVATQANNQLSEGDRKKVAKAMCHNSATAERFYVALPDKEAFFASRDLRPRALKKDVQLESEEEEKAVETDSSSSEEEEEPVYADTPKSDSVSSSFEEARTLRLKSREQGQPPKRKLSFESESEPPIYTPSKCVVKESRILMSPLTQSF</sequence>
<dbReference type="Proteomes" id="UP001460270">
    <property type="component" value="Unassembled WGS sequence"/>
</dbReference>
<proteinExistence type="predicted"/>
<feature type="compositionally biased region" description="Basic and acidic residues" evidence="1">
    <location>
        <begin position="179"/>
        <end position="190"/>
    </location>
</feature>
<organism evidence="2 3">
    <name type="scientific">Mugilogobius chulae</name>
    <name type="common">yellowstripe goby</name>
    <dbReference type="NCBI Taxonomy" id="88201"/>
    <lineage>
        <taxon>Eukaryota</taxon>
        <taxon>Metazoa</taxon>
        <taxon>Chordata</taxon>
        <taxon>Craniata</taxon>
        <taxon>Vertebrata</taxon>
        <taxon>Euteleostomi</taxon>
        <taxon>Actinopterygii</taxon>
        <taxon>Neopterygii</taxon>
        <taxon>Teleostei</taxon>
        <taxon>Neoteleostei</taxon>
        <taxon>Acanthomorphata</taxon>
        <taxon>Gobiaria</taxon>
        <taxon>Gobiiformes</taxon>
        <taxon>Gobioidei</taxon>
        <taxon>Gobiidae</taxon>
        <taxon>Gobionellinae</taxon>
        <taxon>Mugilogobius</taxon>
    </lineage>
</organism>
<evidence type="ECO:0000313" key="2">
    <source>
        <dbReference type="EMBL" id="KAK7933139.1"/>
    </source>
</evidence>
<dbReference type="EMBL" id="JBBPFD010000003">
    <property type="protein sequence ID" value="KAK7933139.1"/>
    <property type="molecule type" value="Genomic_DNA"/>
</dbReference>
<name>A0AAW0PVX2_9GOBI</name>
<reference evidence="3" key="1">
    <citation type="submission" date="2024-04" db="EMBL/GenBank/DDBJ databases">
        <title>Salinicola lusitanus LLJ914,a marine bacterium isolated from the Okinawa Trough.</title>
        <authorList>
            <person name="Li J."/>
        </authorList>
    </citation>
    <scope>NUCLEOTIDE SEQUENCE [LARGE SCALE GENOMIC DNA]</scope>
</reference>
<comment type="caution">
    <text evidence="2">The sequence shown here is derived from an EMBL/GenBank/DDBJ whole genome shotgun (WGS) entry which is preliminary data.</text>
</comment>
<feature type="region of interest" description="Disordered" evidence="1">
    <location>
        <begin position="137"/>
        <end position="212"/>
    </location>
</feature>
<accession>A0AAW0PVX2</accession>
<evidence type="ECO:0000313" key="3">
    <source>
        <dbReference type="Proteomes" id="UP001460270"/>
    </source>
</evidence>
<dbReference type="AlphaFoldDB" id="A0AAW0PVX2"/>